<gene>
    <name evidence="8" type="ORF">O3P69_013034</name>
</gene>
<dbReference type="EMBL" id="JARAKH010000026">
    <property type="protein sequence ID" value="KAK8390183.1"/>
    <property type="molecule type" value="Genomic_DNA"/>
</dbReference>
<evidence type="ECO:0000313" key="9">
    <source>
        <dbReference type="Proteomes" id="UP001487740"/>
    </source>
</evidence>
<dbReference type="GO" id="GO:0005634">
    <property type="term" value="C:nucleus"/>
    <property type="evidence" value="ECO:0007669"/>
    <property type="project" value="TreeGrafter"/>
</dbReference>
<feature type="compositionally biased region" description="Basic and acidic residues" evidence="6">
    <location>
        <begin position="81"/>
        <end position="90"/>
    </location>
</feature>
<feature type="compositionally biased region" description="Basic and acidic residues" evidence="6">
    <location>
        <begin position="153"/>
        <end position="164"/>
    </location>
</feature>
<dbReference type="PANTHER" id="PTHR24409:SF295">
    <property type="entry name" value="AZ2-RELATED"/>
    <property type="match status" value="1"/>
</dbReference>
<evidence type="ECO:0000256" key="1">
    <source>
        <dbReference type="ARBA" id="ARBA00022723"/>
    </source>
</evidence>
<dbReference type="GO" id="GO:0000977">
    <property type="term" value="F:RNA polymerase II transcription regulatory region sequence-specific DNA binding"/>
    <property type="evidence" value="ECO:0007669"/>
    <property type="project" value="TreeGrafter"/>
</dbReference>
<dbReference type="InterPro" id="IPR036236">
    <property type="entry name" value="Znf_C2H2_sf"/>
</dbReference>
<proteinExistence type="predicted"/>
<evidence type="ECO:0000256" key="3">
    <source>
        <dbReference type="ARBA" id="ARBA00022771"/>
    </source>
</evidence>
<feature type="compositionally biased region" description="Basic and acidic residues" evidence="6">
    <location>
        <begin position="471"/>
        <end position="484"/>
    </location>
</feature>
<protein>
    <recommendedName>
        <fullName evidence="7">C2H2-type domain-containing protein</fullName>
    </recommendedName>
</protein>
<feature type="region of interest" description="Disordered" evidence="6">
    <location>
        <begin position="118"/>
        <end position="164"/>
    </location>
</feature>
<dbReference type="InterPro" id="IPR013087">
    <property type="entry name" value="Znf_C2H2_type"/>
</dbReference>
<keyword evidence="3 5" id="KW-0863">Zinc-finger</keyword>
<reference evidence="8 9" key="1">
    <citation type="submission" date="2023-03" db="EMBL/GenBank/DDBJ databases">
        <title>High-quality genome of Scylla paramamosain provides insights in environmental adaptation.</title>
        <authorList>
            <person name="Zhang L."/>
        </authorList>
    </citation>
    <scope>NUCLEOTIDE SEQUENCE [LARGE SCALE GENOMIC DNA]</scope>
    <source>
        <strain evidence="8">LZ_2023a</strain>
        <tissue evidence="8">Muscle</tissue>
    </source>
</reference>
<feature type="region of interest" description="Disordered" evidence="6">
    <location>
        <begin position="458"/>
        <end position="493"/>
    </location>
</feature>
<feature type="domain" description="C2H2-type" evidence="7">
    <location>
        <begin position="268"/>
        <end position="296"/>
    </location>
</feature>
<feature type="region of interest" description="Disordered" evidence="6">
    <location>
        <begin position="27"/>
        <end position="99"/>
    </location>
</feature>
<name>A0AAW0TT30_SCYPA</name>
<dbReference type="Pfam" id="PF00096">
    <property type="entry name" value="zf-C2H2"/>
    <property type="match status" value="1"/>
</dbReference>
<evidence type="ECO:0000256" key="4">
    <source>
        <dbReference type="ARBA" id="ARBA00022833"/>
    </source>
</evidence>
<dbReference type="GO" id="GO:0000981">
    <property type="term" value="F:DNA-binding transcription factor activity, RNA polymerase II-specific"/>
    <property type="evidence" value="ECO:0007669"/>
    <property type="project" value="TreeGrafter"/>
</dbReference>
<feature type="domain" description="C2H2-type" evidence="7">
    <location>
        <begin position="356"/>
        <end position="384"/>
    </location>
</feature>
<feature type="compositionally biased region" description="Polar residues" evidence="6">
    <location>
        <begin position="65"/>
        <end position="77"/>
    </location>
</feature>
<dbReference type="AlphaFoldDB" id="A0AAW0TT30"/>
<dbReference type="Gene3D" id="3.30.160.60">
    <property type="entry name" value="Classic Zinc Finger"/>
    <property type="match status" value="3"/>
</dbReference>
<dbReference type="PROSITE" id="PS50157">
    <property type="entry name" value="ZINC_FINGER_C2H2_2"/>
    <property type="match status" value="4"/>
</dbReference>
<evidence type="ECO:0000313" key="8">
    <source>
        <dbReference type="EMBL" id="KAK8390183.1"/>
    </source>
</evidence>
<feature type="compositionally biased region" description="Acidic residues" evidence="6">
    <location>
        <begin position="40"/>
        <end position="58"/>
    </location>
</feature>
<feature type="compositionally biased region" description="Basic and acidic residues" evidence="6">
    <location>
        <begin position="30"/>
        <end position="39"/>
    </location>
</feature>
<feature type="compositionally biased region" description="Basic residues" evidence="6">
    <location>
        <begin position="458"/>
        <end position="469"/>
    </location>
</feature>
<keyword evidence="1" id="KW-0479">Metal-binding</keyword>
<evidence type="ECO:0000256" key="6">
    <source>
        <dbReference type="SAM" id="MobiDB-lite"/>
    </source>
</evidence>
<dbReference type="PANTHER" id="PTHR24409">
    <property type="entry name" value="ZINC FINGER PROTEIN 142"/>
    <property type="match status" value="1"/>
</dbReference>
<organism evidence="8 9">
    <name type="scientific">Scylla paramamosain</name>
    <name type="common">Mud crab</name>
    <dbReference type="NCBI Taxonomy" id="85552"/>
    <lineage>
        <taxon>Eukaryota</taxon>
        <taxon>Metazoa</taxon>
        <taxon>Ecdysozoa</taxon>
        <taxon>Arthropoda</taxon>
        <taxon>Crustacea</taxon>
        <taxon>Multicrustacea</taxon>
        <taxon>Malacostraca</taxon>
        <taxon>Eumalacostraca</taxon>
        <taxon>Eucarida</taxon>
        <taxon>Decapoda</taxon>
        <taxon>Pleocyemata</taxon>
        <taxon>Brachyura</taxon>
        <taxon>Eubrachyura</taxon>
        <taxon>Portunoidea</taxon>
        <taxon>Portunidae</taxon>
        <taxon>Portuninae</taxon>
        <taxon>Scylla</taxon>
    </lineage>
</organism>
<evidence type="ECO:0000259" key="7">
    <source>
        <dbReference type="PROSITE" id="PS50157"/>
    </source>
</evidence>
<feature type="domain" description="C2H2-type" evidence="7">
    <location>
        <begin position="384"/>
        <end position="412"/>
    </location>
</feature>
<sequence length="522" mass="59588">MGKEEEVEEVIKKEIEEEEEIIEDEELIEENERILKDGEQEKEEEEEEETVEEEEVGEEERLRSRVNSLLEEQQTQPDLEECGRESESRGAHTMQGDAGLGRGARWRCRVCAAVFSSQQEHDTHKTAMHPGSVRAKRGTTRPAAPHQPSRRGRPVDGDHQDHERPAVACQEGAIVILEGDGQGGVTHHRLQPSAITEDLQGPAQQNTLPLTGGAVSLPCPVCTEVQGPGNGVVLVECPLCGRRLAGSPALQHHMARVHHHPSHPPLRYRCRLCLCQCHTRPQLERHMRERHGAPPPPPPVQCGRCGKTYSARYIDSHLANMHGDVTRFPCAFCPMKFGTRTGLRAHVSLEHANTTWACQECPLQFAKYHQLRQHRLYVHSHAEHRCPLCPRSFKRRCDLTEHTKRRHQERQPQECSFCPKVYSDRKRLRIHLMRKHGVAWEDTLARGYARRQRENNCLRRRHHQQHQHPHSPQEEKQQAPREDSEGCQGGMLEGQPEYSVVHLTEAPHPLADTISYIILEET</sequence>
<dbReference type="Proteomes" id="UP001487740">
    <property type="component" value="Unassembled WGS sequence"/>
</dbReference>
<dbReference type="GO" id="GO:0008270">
    <property type="term" value="F:zinc ion binding"/>
    <property type="evidence" value="ECO:0007669"/>
    <property type="project" value="UniProtKB-KW"/>
</dbReference>
<accession>A0AAW0TT30</accession>
<evidence type="ECO:0000256" key="2">
    <source>
        <dbReference type="ARBA" id="ARBA00022737"/>
    </source>
</evidence>
<dbReference type="SMART" id="SM00355">
    <property type="entry name" value="ZnF_C2H2"/>
    <property type="match status" value="8"/>
</dbReference>
<feature type="domain" description="C2H2-type" evidence="7">
    <location>
        <begin position="235"/>
        <end position="264"/>
    </location>
</feature>
<keyword evidence="9" id="KW-1185">Reference proteome</keyword>
<comment type="caution">
    <text evidence="8">The sequence shown here is derived from an EMBL/GenBank/DDBJ whole genome shotgun (WGS) entry which is preliminary data.</text>
</comment>
<keyword evidence="2" id="KW-0677">Repeat</keyword>
<dbReference type="PROSITE" id="PS00028">
    <property type="entry name" value="ZINC_FINGER_C2H2_1"/>
    <property type="match status" value="6"/>
</dbReference>
<dbReference type="SUPFAM" id="SSF57667">
    <property type="entry name" value="beta-beta-alpha zinc fingers"/>
    <property type="match status" value="2"/>
</dbReference>
<keyword evidence="4" id="KW-0862">Zinc</keyword>
<evidence type="ECO:0000256" key="5">
    <source>
        <dbReference type="PROSITE-ProRule" id="PRU00042"/>
    </source>
</evidence>